<dbReference type="EMBL" id="BLLF01001856">
    <property type="protein sequence ID" value="GFH21568.1"/>
    <property type="molecule type" value="Genomic_DNA"/>
</dbReference>
<reference evidence="2 3" key="1">
    <citation type="submission" date="2020-02" db="EMBL/GenBank/DDBJ databases">
        <title>Draft genome sequence of Haematococcus lacustris strain NIES-144.</title>
        <authorList>
            <person name="Morimoto D."/>
            <person name="Nakagawa S."/>
            <person name="Yoshida T."/>
            <person name="Sawayama S."/>
        </authorList>
    </citation>
    <scope>NUCLEOTIDE SEQUENCE [LARGE SCALE GENOMIC DNA]</scope>
    <source>
        <strain evidence="2 3">NIES-144</strain>
    </source>
</reference>
<feature type="region of interest" description="Disordered" evidence="1">
    <location>
        <begin position="80"/>
        <end position="101"/>
    </location>
</feature>
<name>A0A699ZTC6_HAELA</name>
<evidence type="ECO:0000313" key="2">
    <source>
        <dbReference type="EMBL" id="GFH21568.1"/>
    </source>
</evidence>
<accession>A0A699ZTC6</accession>
<gene>
    <name evidence="2" type="ORF">HaLaN_18901</name>
</gene>
<feature type="region of interest" description="Disordered" evidence="1">
    <location>
        <begin position="1"/>
        <end position="24"/>
    </location>
</feature>
<protein>
    <submittedName>
        <fullName evidence="2">Uncharacterized protein</fullName>
    </submittedName>
</protein>
<dbReference type="AlphaFoldDB" id="A0A699ZTC6"/>
<evidence type="ECO:0000256" key="1">
    <source>
        <dbReference type="SAM" id="MobiDB-lite"/>
    </source>
</evidence>
<dbReference type="Proteomes" id="UP000485058">
    <property type="component" value="Unassembled WGS sequence"/>
</dbReference>
<comment type="caution">
    <text evidence="2">The sequence shown here is derived from an EMBL/GenBank/DDBJ whole genome shotgun (WGS) entry which is preliminary data.</text>
</comment>
<keyword evidence="3" id="KW-1185">Reference proteome</keyword>
<evidence type="ECO:0000313" key="3">
    <source>
        <dbReference type="Proteomes" id="UP000485058"/>
    </source>
</evidence>
<sequence length="101" mass="11047">MQGAVSRSSAHRNSPKRNHLSSMHAAFRLHALQQRCVVATQAQATADTPQLLTTDCSSGSLRFVLLVKAVSVDHRWARNNSTLQQGPPKMTLARPGFALKK</sequence>
<feature type="compositionally biased region" description="Basic residues" evidence="1">
    <location>
        <begin position="9"/>
        <end position="19"/>
    </location>
</feature>
<proteinExistence type="predicted"/>
<organism evidence="2 3">
    <name type="scientific">Haematococcus lacustris</name>
    <name type="common">Green alga</name>
    <name type="synonym">Haematococcus pluvialis</name>
    <dbReference type="NCBI Taxonomy" id="44745"/>
    <lineage>
        <taxon>Eukaryota</taxon>
        <taxon>Viridiplantae</taxon>
        <taxon>Chlorophyta</taxon>
        <taxon>core chlorophytes</taxon>
        <taxon>Chlorophyceae</taxon>
        <taxon>CS clade</taxon>
        <taxon>Chlamydomonadales</taxon>
        <taxon>Haematococcaceae</taxon>
        <taxon>Haematococcus</taxon>
    </lineage>
</organism>